<dbReference type="GO" id="GO:0031418">
    <property type="term" value="F:L-ascorbic acid binding"/>
    <property type="evidence" value="ECO:0007669"/>
    <property type="project" value="UniProtKB-KW"/>
</dbReference>
<keyword evidence="4" id="KW-0223">Dioxygenase</keyword>
<keyword evidence="6" id="KW-0408">Iron</keyword>
<evidence type="ECO:0000256" key="4">
    <source>
        <dbReference type="ARBA" id="ARBA00022964"/>
    </source>
</evidence>
<protein>
    <submittedName>
        <fullName evidence="9">Oxygenase</fullName>
    </submittedName>
</protein>
<evidence type="ECO:0000256" key="6">
    <source>
        <dbReference type="ARBA" id="ARBA00023004"/>
    </source>
</evidence>
<keyword evidence="10" id="KW-1185">Reference proteome</keyword>
<feature type="domain" description="Fe2OG dioxygenase" evidence="8">
    <location>
        <begin position="117"/>
        <end position="241"/>
    </location>
</feature>
<dbReference type="InterPro" id="IPR051559">
    <property type="entry name" value="HIF_prolyl_hydroxylases"/>
</dbReference>
<evidence type="ECO:0000313" key="10">
    <source>
        <dbReference type="Proteomes" id="UP000253741"/>
    </source>
</evidence>
<dbReference type="Pfam" id="PF13640">
    <property type="entry name" value="2OG-FeII_Oxy_3"/>
    <property type="match status" value="1"/>
</dbReference>
<dbReference type="GO" id="GO:0005506">
    <property type="term" value="F:iron ion binding"/>
    <property type="evidence" value="ECO:0007669"/>
    <property type="project" value="InterPro"/>
</dbReference>
<dbReference type="InterPro" id="IPR044862">
    <property type="entry name" value="Pro_4_hyd_alph_FE2OG_OXY"/>
</dbReference>
<dbReference type="Proteomes" id="UP000253741">
    <property type="component" value="Unassembled WGS sequence"/>
</dbReference>
<evidence type="ECO:0000256" key="3">
    <source>
        <dbReference type="ARBA" id="ARBA00022896"/>
    </source>
</evidence>
<dbReference type="GO" id="GO:0051213">
    <property type="term" value="F:dioxygenase activity"/>
    <property type="evidence" value="ECO:0007669"/>
    <property type="project" value="UniProtKB-KW"/>
</dbReference>
<dbReference type="RefSeq" id="WP_114623097.1">
    <property type="nucleotide sequence ID" value="NZ_QQNA01000053.1"/>
</dbReference>
<sequence>MARQNTTAQQDTTTARQDTAVPPPAEAPEATDQPSPVSTDAIWRLPVTVCRITQFLGERTADALLERAVAATDDAWQPSTIRDHELVPDFRSSRSHQDFTAPELMSAIDEVVEAVEHTLGVSCRYTEPDYTLNVHNDGDFYRAHQDSTAEFSPRRLLTFVYYLHRTPRPFDGGELRMFDAALPLHTGTTGAWQEHTWRDWEPEHDSIVFFRPTAWHEVRPVSCPGKRHADSRFAVNGWLCAPDPANARTRA</sequence>
<keyword evidence="2" id="KW-0479">Metal-binding</keyword>
<dbReference type="AlphaFoldDB" id="A0A370BAF3"/>
<evidence type="ECO:0000256" key="1">
    <source>
        <dbReference type="ARBA" id="ARBA00001961"/>
    </source>
</evidence>
<organism evidence="9 10">
    <name type="scientific">Streptomyces corynorhini</name>
    <dbReference type="NCBI Taxonomy" id="2282652"/>
    <lineage>
        <taxon>Bacteria</taxon>
        <taxon>Bacillati</taxon>
        <taxon>Actinomycetota</taxon>
        <taxon>Actinomycetes</taxon>
        <taxon>Kitasatosporales</taxon>
        <taxon>Streptomycetaceae</taxon>
        <taxon>Streptomyces</taxon>
    </lineage>
</organism>
<evidence type="ECO:0000313" key="9">
    <source>
        <dbReference type="EMBL" id="RDG38611.1"/>
    </source>
</evidence>
<reference evidence="9 10" key="1">
    <citation type="submission" date="2018-07" db="EMBL/GenBank/DDBJ databases">
        <title>Streptomyces species from bats.</title>
        <authorList>
            <person name="Dunlap C."/>
        </authorList>
    </citation>
    <scope>NUCLEOTIDE SEQUENCE [LARGE SCALE GENOMIC DNA]</scope>
    <source>
        <strain evidence="9 10">AC230</strain>
    </source>
</reference>
<comment type="caution">
    <text evidence="9">The sequence shown here is derived from an EMBL/GenBank/DDBJ whole genome shotgun (WGS) entry which is preliminary data.</text>
</comment>
<feature type="compositionally biased region" description="Low complexity" evidence="7">
    <location>
        <begin position="1"/>
        <end position="20"/>
    </location>
</feature>
<evidence type="ECO:0000256" key="2">
    <source>
        <dbReference type="ARBA" id="ARBA00022723"/>
    </source>
</evidence>
<comment type="cofactor">
    <cofactor evidence="1">
        <name>L-ascorbate</name>
        <dbReference type="ChEBI" id="CHEBI:38290"/>
    </cofactor>
</comment>
<evidence type="ECO:0000259" key="8">
    <source>
        <dbReference type="PROSITE" id="PS51471"/>
    </source>
</evidence>
<gene>
    <name evidence="9" type="ORF">DVH02_08360</name>
</gene>
<dbReference type="SMART" id="SM00702">
    <property type="entry name" value="P4Hc"/>
    <property type="match status" value="1"/>
</dbReference>
<dbReference type="PANTHER" id="PTHR12907">
    <property type="entry name" value="EGL NINE HOMOLOG-RELATED"/>
    <property type="match status" value="1"/>
</dbReference>
<dbReference type="Gene3D" id="2.60.120.620">
    <property type="entry name" value="q2cbj1_9rhob like domain"/>
    <property type="match status" value="1"/>
</dbReference>
<accession>A0A370BAF3</accession>
<evidence type="ECO:0000256" key="5">
    <source>
        <dbReference type="ARBA" id="ARBA00023002"/>
    </source>
</evidence>
<dbReference type="InterPro" id="IPR005123">
    <property type="entry name" value="Oxoglu/Fe-dep_dioxygenase_dom"/>
</dbReference>
<dbReference type="InterPro" id="IPR006620">
    <property type="entry name" value="Pro_4_hyd_alph"/>
</dbReference>
<name>A0A370BAF3_9ACTN</name>
<evidence type="ECO:0000256" key="7">
    <source>
        <dbReference type="SAM" id="MobiDB-lite"/>
    </source>
</evidence>
<dbReference type="OrthoDB" id="8926796at2"/>
<dbReference type="PANTHER" id="PTHR12907:SF26">
    <property type="entry name" value="HIF PROLYL HYDROXYLASE, ISOFORM C"/>
    <property type="match status" value="1"/>
</dbReference>
<keyword evidence="5" id="KW-0560">Oxidoreductase</keyword>
<feature type="region of interest" description="Disordered" evidence="7">
    <location>
        <begin position="1"/>
        <end position="39"/>
    </location>
</feature>
<keyword evidence="3" id="KW-0847">Vitamin C</keyword>
<proteinExistence type="predicted"/>
<dbReference type="GO" id="GO:0016705">
    <property type="term" value="F:oxidoreductase activity, acting on paired donors, with incorporation or reduction of molecular oxygen"/>
    <property type="evidence" value="ECO:0007669"/>
    <property type="project" value="InterPro"/>
</dbReference>
<dbReference type="PROSITE" id="PS51471">
    <property type="entry name" value="FE2OG_OXY"/>
    <property type="match status" value="1"/>
</dbReference>
<dbReference type="EMBL" id="QQNA01000053">
    <property type="protein sequence ID" value="RDG38611.1"/>
    <property type="molecule type" value="Genomic_DNA"/>
</dbReference>